<feature type="compositionally biased region" description="Low complexity" evidence="1">
    <location>
        <begin position="401"/>
        <end position="411"/>
    </location>
</feature>
<accession>I4EMB0</accession>
<feature type="domain" description="FIMAH" evidence="2">
    <location>
        <begin position="312"/>
        <end position="384"/>
    </location>
</feature>
<protein>
    <recommendedName>
        <fullName evidence="2">FIMAH domain-containing protein</fullName>
    </recommendedName>
</protein>
<dbReference type="Gene3D" id="2.60.40.10">
    <property type="entry name" value="Immunoglobulins"/>
    <property type="match status" value="1"/>
</dbReference>
<dbReference type="Proteomes" id="UP000004221">
    <property type="component" value="Unassembled WGS sequence"/>
</dbReference>
<dbReference type="EMBL" id="CAGS01000536">
    <property type="protein sequence ID" value="CCF85823.1"/>
    <property type="molecule type" value="Genomic_DNA"/>
</dbReference>
<evidence type="ECO:0000256" key="1">
    <source>
        <dbReference type="SAM" id="MobiDB-lite"/>
    </source>
</evidence>
<comment type="caution">
    <text evidence="3">The sequence shown here is derived from an EMBL/GenBank/DDBJ whole genome shotgun (WGS) entry which is preliminary data.</text>
</comment>
<feature type="compositionally biased region" description="Pro residues" evidence="1">
    <location>
        <begin position="427"/>
        <end position="442"/>
    </location>
</feature>
<gene>
    <name evidence="3" type="ORF">NITHO_5810004</name>
</gene>
<dbReference type="AlphaFoldDB" id="I4EMB0"/>
<sequence length="470" mass="49679">MHVFQNQLYIGASGWYSTLFPASELIRINPDDSWDLVVGNSRLTAQGNVSPVSGLPDGFGNIFNAHFWRMDDFLGAIYVGTNDWSWALHTVPWLSPFFQFQYGFDVYGSCDGNHWFLGTQNAFGDGLYNFGARTMASTPAGAFLGSANHVQGTRVWGGSNLSVCRGMNPRIAGVDSIDVTAPPAELQADVQSCGTVLSWDSTPGVQQYHILRAEYRPNSTIGTPAPPKFSKLPNDLPLLFPNPAGSRTIPSNASIMGNFTEIGATSQTSFVDSSAKPGVRYAYQVVADYGQNALSGPSNLVVVPSEAPPVTFDSMSTEIQNLADQGKVDGSTAESMLSDLSRAHTAASNGDRTGAAQILQNLNQETNQSSGQTITTGAAKNLQPMLLRLQRSTNFDNTACTTTGPNDGGSPSPSPSPSSNPQSSTSPSPPPSTPPSSSPSPPSGSSGSFFDLLRSIWGNSGTSGVMGRNV</sequence>
<dbReference type="Pfam" id="PF22888">
    <property type="entry name" value="FIMAH"/>
    <property type="match status" value="1"/>
</dbReference>
<dbReference type="InterPro" id="IPR013783">
    <property type="entry name" value="Ig-like_fold"/>
</dbReference>
<organism evidence="3 4">
    <name type="scientific">Nitrolancea hollandica Lb</name>
    <dbReference type="NCBI Taxonomy" id="1129897"/>
    <lineage>
        <taxon>Bacteria</taxon>
        <taxon>Pseudomonadati</taxon>
        <taxon>Thermomicrobiota</taxon>
        <taxon>Thermomicrobia</taxon>
        <taxon>Sphaerobacterales</taxon>
        <taxon>Sphaerobacterineae</taxon>
        <taxon>Sphaerobacteraceae</taxon>
        <taxon>Nitrolancea</taxon>
    </lineage>
</organism>
<keyword evidence="4" id="KW-1185">Reference proteome</keyword>
<evidence type="ECO:0000259" key="2">
    <source>
        <dbReference type="Pfam" id="PF22888"/>
    </source>
</evidence>
<feature type="region of interest" description="Disordered" evidence="1">
    <location>
        <begin position="396"/>
        <end position="470"/>
    </location>
</feature>
<name>I4EMB0_9BACT</name>
<evidence type="ECO:0000313" key="4">
    <source>
        <dbReference type="Proteomes" id="UP000004221"/>
    </source>
</evidence>
<evidence type="ECO:0000313" key="3">
    <source>
        <dbReference type="EMBL" id="CCF85823.1"/>
    </source>
</evidence>
<proteinExistence type="predicted"/>
<dbReference type="InterPro" id="IPR054470">
    <property type="entry name" value="FIMAH_dom"/>
</dbReference>
<reference evidence="3 4" key="1">
    <citation type="journal article" date="2012" name="ISME J.">
        <title>Nitrification expanded: discovery, physiology and genomics of a nitrite-oxidizing bacterium from the phylum Chloroflexi.</title>
        <authorList>
            <person name="Sorokin D.Y."/>
            <person name="Lucker S."/>
            <person name="Vejmelkova D."/>
            <person name="Kostrikina N.A."/>
            <person name="Kleerebezem R."/>
            <person name="Rijpstra W.I."/>
            <person name="Damste J.S."/>
            <person name="Le Paslier D."/>
            <person name="Muyzer G."/>
            <person name="Wagner M."/>
            <person name="van Loosdrecht M.C."/>
            <person name="Daims H."/>
        </authorList>
    </citation>
    <scope>NUCLEOTIDE SEQUENCE [LARGE SCALE GENOMIC DNA]</scope>
    <source>
        <strain evidence="4">none</strain>
    </source>
</reference>